<name>A0AAU7PI34_9CAUD</name>
<accession>A0AAU7PI34</accession>
<reference evidence="1" key="1">
    <citation type="submission" date="2024-05" db="EMBL/GenBank/DDBJ databases">
        <authorList>
            <person name="Badawy S."/>
            <person name="Skurnik M."/>
        </authorList>
    </citation>
    <scope>NUCLEOTIDE SEQUENCE</scope>
</reference>
<dbReference type="EMBL" id="PP777464">
    <property type="protein sequence ID" value="XBS49232.1"/>
    <property type="molecule type" value="Genomic_DNA"/>
</dbReference>
<sequence length="157" mass="18534">MLDILGNIDTANYFIQDALFNTVQKGLDVRCNIHQGDGYFVDITETRKNVFNLNITTLTRQNIARILVNKDEIVLRYNSKFLFTYKKKTDMFSTNLFDEPFNLEDLEATFFTQNTMLKFNDVEFSSEVMSETLQMVKVVFYAFQQFNEERNKVNNNR</sequence>
<evidence type="ECO:0000313" key="1">
    <source>
        <dbReference type="EMBL" id="XBS49232.1"/>
    </source>
</evidence>
<organism evidence="1">
    <name type="scientific">Escherichia phage fEgEco12</name>
    <dbReference type="NCBI Taxonomy" id="3158837"/>
    <lineage>
        <taxon>Viruses</taxon>
        <taxon>Duplodnaviria</taxon>
        <taxon>Heunggongvirae</taxon>
        <taxon>Uroviricota</taxon>
        <taxon>Caudoviricetes</taxon>
    </lineage>
</organism>
<protein>
    <submittedName>
        <fullName evidence="1">Uncharacterized protein</fullName>
    </submittedName>
</protein>
<proteinExistence type="predicted"/>